<gene>
    <name evidence="2" type="ORF">LAD12857_04050</name>
</gene>
<reference evidence="2 3" key="1">
    <citation type="journal article" date="2024" name="Int. J. Syst. Evol. Microbiol.">
        <title>Lacrimispora brassicae sp. nov. isolated from fermented cabbage, and proposal of Clostridium indicum Gundawar et al. 2019 and Clostridium methoxybenzovorans Mechichi et al. 1999 as heterotypic synonyms of Lacrimispora amygdalina (Parshina et al. 2003) Haas and Blanchard 2020 and Lacrimispora indolis (McClung and McCoy 1957) Haas and Blanchard 2020, respectively.</title>
        <authorList>
            <person name="Kobayashi H."/>
            <person name="Tanizawa Y."/>
            <person name="Sakamoto M."/>
            <person name="Ohkuma M."/>
            <person name="Tohno M."/>
        </authorList>
    </citation>
    <scope>NUCLEOTIDE SEQUENCE [LARGE SCALE GENOMIC DNA]</scope>
    <source>
        <strain evidence="2 3">DSM 12857</strain>
    </source>
</reference>
<evidence type="ECO:0000256" key="1">
    <source>
        <dbReference type="SAM" id="MobiDB-lite"/>
    </source>
</evidence>
<evidence type="ECO:0000313" key="2">
    <source>
        <dbReference type="EMBL" id="GLB28482.1"/>
    </source>
</evidence>
<comment type="caution">
    <text evidence="2">The sequence shown here is derived from an EMBL/GenBank/DDBJ whole genome shotgun (WGS) entry which is preliminary data.</text>
</comment>
<evidence type="ECO:0000313" key="3">
    <source>
        <dbReference type="Proteomes" id="UP001419084"/>
    </source>
</evidence>
<keyword evidence="3" id="KW-1185">Reference proteome</keyword>
<dbReference type="RefSeq" id="WP_207670527.1">
    <property type="nucleotide sequence ID" value="NZ_BRPJ01000007.1"/>
</dbReference>
<protein>
    <submittedName>
        <fullName evidence="2">Uncharacterized protein</fullName>
    </submittedName>
</protein>
<name>A0ABQ5M135_9FIRM</name>
<sequence length="160" mass="18448">MAQLNWNYNVRFSHRNEDAVKAWENLHSKEVNENFKSQNEFVVSAINDYYERFQKEMNDPYLETREKEDAFADRIVEQVTQKAFANLPALAGMYLMQQQSMLSVGFQGGAVPINVGMNASASAKENKASQQERNTEISSVQSRTDFTEELEENDFLDFNL</sequence>
<organism evidence="2 3">
    <name type="scientific">Lacrimispora amygdalina</name>
    <dbReference type="NCBI Taxonomy" id="253257"/>
    <lineage>
        <taxon>Bacteria</taxon>
        <taxon>Bacillati</taxon>
        <taxon>Bacillota</taxon>
        <taxon>Clostridia</taxon>
        <taxon>Lachnospirales</taxon>
        <taxon>Lachnospiraceae</taxon>
        <taxon>Lacrimispora</taxon>
    </lineage>
</organism>
<feature type="region of interest" description="Disordered" evidence="1">
    <location>
        <begin position="122"/>
        <end position="148"/>
    </location>
</feature>
<accession>A0ABQ5M135</accession>
<dbReference type="Proteomes" id="UP001419084">
    <property type="component" value="Unassembled WGS sequence"/>
</dbReference>
<proteinExistence type="predicted"/>
<dbReference type="EMBL" id="BRPJ01000007">
    <property type="protein sequence ID" value="GLB28482.1"/>
    <property type="molecule type" value="Genomic_DNA"/>
</dbReference>